<evidence type="ECO:0000259" key="9">
    <source>
        <dbReference type="Pfam" id="PF25935"/>
    </source>
</evidence>
<sequence length="455" mass="51998">MQTNKWLDSSSVYSQQHSKFYLWVLYPIVVLFFLLGLFLVFARKEVVIRMPAKITAETISKLQAPIETKITENYLYENKVVKKGEIVVVFDTLSLENEQKQFEDEVLVLEEQKKAAQTFIISVENNENQFVADDSFGYANQLNALFAEQESIQYITQQATDLSEINQEAYKKTEEQLDFQLTKRLNAQSEWEQVKKAWGNQQEVQEFSTEIISKYKTWQLQVNDATEEQKNQVIAAILSTIDENIAELKKEIEQIQGEKAKLIAPTTSKNEINSGNAKVKQNKEQLLAKTKQDIIEFDDKQKKIEVSIKQLKEKIQQGMLKAPIDGTISLNEEFKTMIDIPKGALIAEIYPTTGNREQMFTAQLPANEMTRIKKGMNVHFTLDKKGVAAKIVDGKLTGISETSETTENGTFYTITGKIKIPKNFSIRYGLTGEISLIVGKKTYWQQIKDTLLNVE</sequence>
<dbReference type="PANTHER" id="PTHR30386:SF26">
    <property type="entry name" value="TRANSPORT PROTEIN COMB"/>
    <property type="match status" value="1"/>
</dbReference>
<evidence type="ECO:0000313" key="11">
    <source>
        <dbReference type="EMBL" id="AAB81308.1"/>
    </source>
</evidence>
<accession>Q46318</accession>
<keyword evidence="3" id="KW-0813">Transport</keyword>
<feature type="domain" description="LcnD-like long helical bundle" evidence="8">
    <location>
        <begin position="99"/>
        <end position="312"/>
    </location>
</feature>
<dbReference type="InterPro" id="IPR050739">
    <property type="entry name" value="MFP"/>
</dbReference>
<keyword evidence="6 7" id="KW-0472">Membrane</keyword>
<evidence type="ECO:0000256" key="2">
    <source>
        <dbReference type="ARBA" id="ARBA00009477"/>
    </source>
</evidence>
<dbReference type="InterPro" id="IPR058794">
    <property type="entry name" value="HB_LcnD"/>
</dbReference>
<dbReference type="InterPro" id="IPR058795">
    <property type="entry name" value="LcnD_C"/>
</dbReference>
<evidence type="ECO:0000256" key="3">
    <source>
        <dbReference type="ARBA" id="ARBA00022448"/>
    </source>
</evidence>
<dbReference type="Pfam" id="PF25935">
    <property type="entry name" value="BSH_LcnD"/>
    <property type="match status" value="1"/>
</dbReference>
<feature type="domain" description="LcnD-like barrel-sandwich hybrid" evidence="9">
    <location>
        <begin position="59"/>
        <end position="351"/>
    </location>
</feature>
<reference evidence="11" key="1">
    <citation type="journal article" date="1997" name="J. Bacteriol.">
        <title>Characterization of a locus from Carnobacterium piscicola LV17B involved in bacteriocin production and immunity: evidence for global inducer-mediated transcriptional regulation.</title>
        <authorList>
            <person name="Quadri L.E."/>
            <person name="Kleerebezem M."/>
            <person name="Kuipers O.P."/>
            <person name="de Vos W.M."/>
            <person name="Roy K.L."/>
            <person name="Vederas J.C."/>
            <person name="Stiles M.E."/>
        </authorList>
    </citation>
    <scope>NUCLEOTIDE SEQUENCE</scope>
    <source>
        <strain evidence="11">LV17B</strain>
    </source>
</reference>
<evidence type="ECO:0000256" key="7">
    <source>
        <dbReference type="SAM" id="Phobius"/>
    </source>
</evidence>
<comment type="subcellular location">
    <subcellularLocation>
        <location evidence="1">Membrane</location>
        <topology evidence="1">Single-pass membrane protein</topology>
    </subcellularLocation>
</comment>
<organism evidence="11">
    <name type="scientific">Carnobacterium maltaromaticum</name>
    <name type="common">Carnobacterium piscicola</name>
    <dbReference type="NCBI Taxonomy" id="2751"/>
    <lineage>
        <taxon>Bacteria</taxon>
        <taxon>Bacillati</taxon>
        <taxon>Bacillota</taxon>
        <taxon>Bacilli</taxon>
        <taxon>Lactobacillales</taxon>
        <taxon>Carnobacteriaceae</taxon>
        <taxon>Carnobacterium</taxon>
    </lineage>
</organism>
<dbReference type="EMBL" id="L47121">
    <property type="protein sequence ID" value="AAB81308.1"/>
    <property type="molecule type" value="Genomic_DNA"/>
</dbReference>
<dbReference type="GO" id="GO:0016020">
    <property type="term" value="C:membrane"/>
    <property type="evidence" value="ECO:0007669"/>
    <property type="project" value="UniProtKB-SubCell"/>
</dbReference>
<keyword evidence="4 7" id="KW-0812">Transmembrane</keyword>
<evidence type="ECO:0000256" key="1">
    <source>
        <dbReference type="ARBA" id="ARBA00004167"/>
    </source>
</evidence>
<comment type="similarity">
    <text evidence="2">Belongs to the membrane fusion protein (MFP) (TC 8.A.1) family.</text>
</comment>
<gene>
    <name evidence="11" type="primary">cbnD</name>
</gene>
<evidence type="ECO:0000259" key="8">
    <source>
        <dbReference type="Pfam" id="PF25887"/>
    </source>
</evidence>
<dbReference type="AlphaFoldDB" id="Q46318"/>
<dbReference type="Pfam" id="PF25887">
    <property type="entry name" value="HB_LcnD"/>
    <property type="match status" value="1"/>
</dbReference>
<dbReference type="InterPro" id="IPR058786">
    <property type="entry name" value="BSH_LcnD"/>
</dbReference>
<dbReference type="Gene3D" id="2.40.30.170">
    <property type="match status" value="1"/>
</dbReference>
<evidence type="ECO:0000256" key="4">
    <source>
        <dbReference type="ARBA" id="ARBA00022692"/>
    </source>
</evidence>
<keyword evidence="5 7" id="KW-1133">Transmembrane helix</keyword>
<protein>
    <submittedName>
        <fullName evidence="11">Accessory protein</fullName>
    </submittedName>
</protein>
<dbReference type="Pfam" id="PF25940">
    <property type="entry name" value="LcnD_C"/>
    <property type="match status" value="1"/>
</dbReference>
<feature type="transmembrane region" description="Helical" evidence="7">
    <location>
        <begin position="20"/>
        <end position="41"/>
    </location>
</feature>
<feature type="domain" description="LcnD-like C-terminal" evidence="10">
    <location>
        <begin position="358"/>
        <end position="441"/>
    </location>
</feature>
<evidence type="ECO:0000256" key="5">
    <source>
        <dbReference type="ARBA" id="ARBA00022989"/>
    </source>
</evidence>
<name>Q46318_CARML</name>
<dbReference type="PANTHER" id="PTHR30386">
    <property type="entry name" value="MEMBRANE FUSION SUBUNIT OF EMRAB-TOLC MULTIDRUG EFFLUX PUMP"/>
    <property type="match status" value="1"/>
</dbReference>
<evidence type="ECO:0000256" key="6">
    <source>
        <dbReference type="ARBA" id="ARBA00023136"/>
    </source>
</evidence>
<proteinExistence type="inferred from homology"/>
<evidence type="ECO:0000259" key="10">
    <source>
        <dbReference type="Pfam" id="PF25940"/>
    </source>
</evidence>
<dbReference type="NCBIfam" id="TIGR01000">
    <property type="entry name" value="bacteriocin_acc"/>
    <property type="match status" value="1"/>
</dbReference>
<dbReference type="InterPro" id="IPR005696">
    <property type="entry name" value="MesE/LcnD"/>
</dbReference>